<name>A0ABV6QSS1_9ACTN</name>
<dbReference type="InterPro" id="IPR003790">
    <property type="entry name" value="GHL10"/>
</dbReference>
<keyword evidence="2" id="KW-0326">Glycosidase</keyword>
<dbReference type="GO" id="GO:0016787">
    <property type="term" value="F:hydrolase activity"/>
    <property type="evidence" value="ECO:0007669"/>
    <property type="project" value="UniProtKB-KW"/>
</dbReference>
<proteinExistence type="predicted"/>
<organism evidence="6 7">
    <name type="scientific">Kribbella deserti</name>
    <dbReference type="NCBI Taxonomy" id="1926257"/>
    <lineage>
        <taxon>Bacteria</taxon>
        <taxon>Bacillati</taxon>
        <taxon>Actinomycetota</taxon>
        <taxon>Actinomycetes</taxon>
        <taxon>Propionibacteriales</taxon>
        <taxon>Kribbellaceae</taxon>
        <taxon>Kribbella</taxon>
    </lineage>
</organism>
<evidence type="ECO:0000259" key="5">
    <source>
        <dbReference type="PROSITE" id="PS50853"/>
    </source>
</evidence>
<dbReference type="SUPFAM" id="SSF49265">
    <property type="entry name" value="Fibronectin type III"/>
    <property type="match status" value="1"/>
</dbReference>
<dbReference type="InterPro" id="IPR017853">
    <property type="entry name" value="GH"/>
</dbReference>
<comment type="caution">
    <text evidence="6">The sequence shown here is derived from an EMBL/GenBank/DDBJ whole genome shotgun (WGS) entry which is preliminary data.</text>
</comment>
<evidence type="ECO:0000313" key="7">
    <source>
        <dbReference type="Proteomes" id="UP001589890"/>
    </source>
</evidence>
<sequence length="533" mass="58967">MRRILGLVLPALLLASLPVPAQARSDGSTSIVTSAGSGGSAGFESSAGSCVADPATPKRQFRASWIASVVNIDWPSRPGLPAAQQQAELTRWLDDAVRQNHNAVVLQVRPTADAFWPSKVEPWSRYLTGVQGGDPGYDPLAYAVAEAHKRNLELHAWFNPYRLSMGTNLNELVPTHPARQHPDWVVSYGGKLYYNPGIPAARKLVEAAIMDAVTRYDLDGVHFDDYFYPYPVAGQTFADAATYAEYGAGFPNIADWRRNNIDLLISELQHLIKMHKPWVKFGVSPFAVWRNAGTDPQGSATTAGVQTYDDLFADTRKWVREGWIDYIVPQVYWAQGFAPADYNKLVPWWAEQVRGTDVHLYIGQATYKVGTSTQSPDWADPNELSDHLAFNTGIPEVKGDIYFSAKDVRADRLGATSLLNRTWYSRPALVPAMPHLDAKSPRPVQTLRATRQADGVHLSWKPGSTDTTSYAVYRRAIPGNDHCPDNDARNLLTTLRGTTFTDTTATPGAHYLYFVTALDRTANESHPIPTYSH</sequence>
<keyword evidence="1 4" id="KW-0732">Signal</keyword>
<dbReference type="InterPro" id="IPR036116">
    <property type="entry name" value="FN3_sf"/>
</dbReference>
<keyword evidence="3" id="KW-0119">Carbohydrate metabolism</keyword>
<dbReference type="Pfam" id="PF02638">
    <property type="entry name" value="GHL10"/>
    <property type="match status" value="1"/>
</dbReference>
<keyword evidence="6" id="KW-0378">Hydrolase</keyword>
<keyword evidence="7" id="KW-1185">Reference proteome</keyword>
<evidence type="ECO:0000256" key="1">
    <source>
        <dbReference type="ARBA" id="ARBA00022729"/>
    </source>
</evidence>
<dbReference type="InterPro" id="IPR013783">
    <property type="entry name" value="Ig-like_fold"/>
</dbReference>
<evidence type="ECO:0000256" key="2">
    <source>
        <dbReference type="ARBA" id="ARBA00023295"/>
    </source>
</evidence>
<dbReference type="Gene3D" id="3.20.20.80">
    <property type="entry name" value="Glycosidases"/>
    <property type="match status" value="1"/>
</dbReference>
<evidence type="ECO:0000313" key="6">
    <source>
        <dbReference type="EMBL" id="MFC0627672.1"/>
    </source>
</evidence>
<gene>
    <name evidence="6" type="ORF">ACFFGN_26600</name>
</gene>
<dbReference type="PROSITE" id="PS50853">
    <property type="entry name" value="FN3"/>
    <property type="match status" value="1"/>
</dbReference>
<accession>A0ABV6QSS1</accession>
<feature type="chain" id="PRO_5047184441" evidence="4">
    <location>
        <begin position="22"/>
        <end position="533"/>
    </location>
</feature>
<dbReference type="EMBL" id="JBHLTC010000035">
    <property type="protein sequence ID" value="MFC0627672.1"/>
    <property type="molecule type" value="Genomic_DNA"/>
</dbReference>
<reference evidence="6 7" key="1">
    <citation type="submission" date="2024-09" db="EMBL/GenBank/DDBJ databases">
        <authorList>
            <person name="Sun Q."/>
            <person name="Mori K."/>
        </authorList>
    </citation>
    <scope>NUCLEOTIDE SEQUENCE [LARGE SCALE GENOMIC DNA]</scope>
    <source>
        <strain evidence="6 7">CGMCC 1.15906</strain>
    </source>
</reference>
<evidence type="ECO:0000256" key="3">
    <source>
        <dbReference type="ARBA" id="ARBA00023326"/>
    </source>
</evidence>
<dbReference type="PANTHER" id="PTHR43405">
    <property type="entry name" value="GLYCOSYL HYDROLASE DIGH"/>
    <property type="match status" value="1"/>
</dbReference>
<dbReference type="RefSeq" id="WP_380052692.1">
    <property type="nucleotide sequence ID" value="NZ_JBHLTC010000035.1"/>
</dbReference>
<dbReference type="Proteomes" id="UP001589890">
    <property type="component" value="Unassembled WGS sequence"/>
</dbReference>
<dbReference type="InterPro" id="IPR003961">
    <property type="entry name" value="FN3_dom"/>
</dbReference>
<dbReference type="PANTHER" id="PTHR43405:SF1">
    <property type="entry name" value="GLYCOSYL HYDROLASE DIGH"/>
    <property type="match status" value="1"/>
</dbReference>
<evidence type="ECO:0000256" key="4">
    <source>
        <dbReference type="SAM" id="SignalP"/>
    </source>
</evidence>
<protein>
    <submittedName>
        <fullName evidence="6">Glycoside hydrolase family 10 protein</fullName>
    </submittedName>
</protein>
<dbReference type="SUPFAM" id="SSF51445">
    <property type="entry name" value="(Trans)glycosidases"/>
    <property type="match status" value="1"/>
</dbReference>
<feature type="domain" description="Fibronectin type-III" evidence="5">
    <location>
        <begin position="440"/>
        <end position="533"/>
    </location>
</feature>
<feature type="signal peptide" evidence="4">
    <location>
        <begin position="1"/>
        <end position="21"/>
    </location>
</feature>
<keyword evidence="3" id="KW-0624">Polysaccharide degradation</keyword>
<dbReference type="Gene3D" id="2.60.40.10">
    <property type="entry name" value="Immunoglobulins"/>
    <property type="match status" value="1"/>
</dbReference>
<dbReference type="InterPro" id="IPR052177">
    <property type="entry name" value="Divisome_Glycosyl_Hydrolase"/>
</dbReference>